<organism evidence="1 2">
    <name type="scientific">Thermogutta terrifontis</name>
    <dbReference type="NCBI Taxonomy" id="1331910"/>
    <lineage>
        <taxon>Bacteria</taxon>
        <taxon>Pseudomonadati</taxon>
        <taxon>Planctomycetota</taxon>
        <taxon>Planctomycetia</taxon>
        <taxon>Pirellulales</taxon>
        <taxon>Thermoguttaceae</taxon>
        <taxon>Thermogutta</taxon>
    </lineage>
</organism>
<accession>A0A286RJY3</accession>
<evidence type="ECO:0000313" key="1">
    <source>
        <dbReference type="EMBL" id="ASV76232.1"/>
    </source>
</evidence>
<reference evidence="1 2" key="1">
    <citation type="journal article" name="Front. Microbiol.">
        <title>Sugar Metabolism of the First Thermophilic Planctomycete Thermogutta terrifontis: Comparative Genomic and Transcriptomic Approaches.</title>
        <authorList>
            <person name="Elcheninov A.G."/>
            <person name="Menzel P."/>
            <person name="Gudbergsdottir S.R."/>
            <person name="Slesarev A.I."/>
            <person name="Kadnikov V.V."/>
            <person name="Krogh A."/>
            <person name="Bonch-Osmolovskaya E.A."/>
            <person name="Peng X."/>
            <person name="Kublanov I.V."/>
        </authorList>
    </citation>
    <scope>NUCLEOTIDE SEQUENCE [LARGE SCALE GENOMIC DNA]</scope>
    <source>
        <strain evidence="1 2">R1</strain>
    </source>
</reference>
<proteinExistence type="predicted"/>
<keyword evidence="2" id="KW-1185">Reference proteome</keyword>
<protein>
    <submittedName>
        <fullName evidence="1">Uncharacterized protein</fullName>
    </submittedName>
</protein>
<gene>
    <name evidence="1" type="ORF">THTE_3631</name>
</gene>
<dbReference type="EMBL" id="CP018477">
    <property type="protein sequence ID" value="ASV76232.1"/>
    <property type="molecule type" value="Genomic_DNA"/>
</dbReference>
<dbReference type="KEGG" id="ttf:THTE_3631"/>
<sequence>MLERLTRCNHGMLIWMLLGRLVQEARLRCQKVGSQDMSLIDHPAEPSFAQPG</sequence>
<name>A0A286RJY3_9BACT</name>
<dbReference type="AlphaFoldDB" id="A0A286RJY3"/>
<evidence type="ECO:0000313" key="2">
    <source>
        <dbReference type="Proteomes" id="UP000215086"/>
    </source>
</evidence>
<dbReference type="Proteomes" id="UP000215086">
    <property type="component" value="Chromosome"/>
</dbReference>